<dbReference type="GO" id="GO:0000287">
    <property type="term" value="F:magnesium ion binding"/>
    <property type="evidence" value="ECO:0007669"/>
    <property type="project" value="TreeGrafter"/>
</dbReference>
<dbReference type="SFLD" id="SFLDG01144">
    <property type="entry name" value="C2.B.4:_PGP_Like"/>
    <property type="match status" value="1"/>
</dbReference>
<dbReference type="PANTHER" id="PTHR10000">
    <property type="entry name" value="PHOSPHOSERINE PHOSPHATASE"/>
    <property type="match status" value="1"/>
</dbReference>
<dbReference type="GO" id="GO:0005829">
    <property type="term" value="C:cytosol"/>
    <property type="evidence" value="ECO:0007669"/>
    <property type="project" value="TreeGrafter"/>
</dbReference>
<dbReference type="SFLD" id="SFLDS00003">
    <property type="entry name" value="Haloacid_Dehalogenase"/>
    <property type="match status" value="1"/>
</dbReference>
<dbReference type="Proteomes" id="UP000192731">
    <property type="component" value="Unassembled WGS sequence"/>
</dbReference>
<dbReference type="InterPro" id="IPR006379">
    <property type="entry name" value="HAD-SF_hydro_IIB"/>
</dbReference>
<accession>A0A1W1UWX9</accession>
<evidence type="ECO:0008006" key="3">
    <source>
        <dbReference type="Google" id="ProtNLM"/>
    </source>
</evidence>
<dbReference type="RefSeq" id="WP_084052467.1">
    <property type="nucleotide sequence ID" value="NZ_FWWT01000012.1"/>
</dbReference>
<proteinExistence type="predicted"/>
<dbReference type="EMBL" id="FWWT01000012">
    <property type="protein sequence ID" value="SMB85509.1"/>
    <property type="molecule type" value="Genomic_DNA"/>
</dbReference>
<keyword evidence="2" id="KW-1185">Reference proteome</keyword>
<dbReference type="NCBIfam" id="TIGR01484">
    <property type="entry name" value="HAD-SF-IIB"/>
    <property type="match status" value="1"/>
</dbReference>
<evidence type="ECO:0000313" key="2">
    <source>
        <dbReference type="Proteomes" id="UP000192731"/>
    </source>
</evidence>
<organism evidence="1 2">
    <name type="scientific">Desulfonispora thiosulfatigenes DSM 11270</name>
    <dbReference type="NCBI Taxonomy" id="656914"/>
    <lineage>
        <taxon>Bacteria</taxon>
        <taxon>Bacillati</taxon>
        <taxon>Bacillota</taxon>
        <taxon>Clostridia</taxon>
        <taxon>Eubacteriales</taxon>
        <taxon>Peptococcaceae</taxon>
        <taxon>Desulfonispora</taxon>
    </lineage>
</organism>
<dbReference type="Gene3D" id="3.40.50.1000">
    <property type="entry name" value="HAD superfamily/HAD-like"/>
    <property type="match status" value="1"/>
</dbReference>
<evidence type="ECO:0000313" key="1">
    <source>
        <dbReference type="EMBL" id="SMB85509.1"/>
    </source>
</evidence>
<dbReference type="InterPro" id="IPR000150">
    <property type="entry name" value="Cof"/>
</dbReference>
<dbReference type="SFLD" id="SFLDG01140">
    <property type="entry name" value="C2.B:_Phosphomannomutase_and_P"/>
    <property type="match status" value="1"/>
</dbReference>
<dbReference type="InterPro" id="IPR036412">
    <property type="entry name" value="HAD-like_sf"/>
</dbReference>
<name>A0A1W1UWX9_DESTI</name>
<dbReference type="CDD" id="cd07516">
    <property type="entry name" value="HAD_Pase"/>
    <property type="match status" value="1"/>
</dbReference>
<reference evidence="1 2" key="1">
    <citation type="submission" date="2017-04" db="EMBL/GenBank/DDBJ databases">
        <authorList>
            <person name="Afonso C.L."/>
            <person name="Miller P.J."/>
            <person name="Scott M.A."/>
            <person name="Spackman E."/>
            <person name="Goraichik I."/>
            <person name="Dimitrov K.M."/>
            <person name="Suarez D.L."/>
            <person name="Swayne D.E."/>
        </authorList>
    </citation>
    <scope>NUCLEOTIDE SEQUENCE [LARGE SCALE GENOMIC DNA]</scope>
    <source>
        <strain evidence="1 2">DSM 11270</strain>
    </source>
</reference>
<protein>
    <recommendedName>
        <fullName evidence="3">Cof subfamily of IIB subfamily of haloacid dehalogenase superfamily/HAD-superfamily hydrolase, subfamily IIB</fullName>
    </recommendedName>
</protein>
<dbReference type="NCBIfam" id="TIGR00099">
    <property type="entry name" value="Cof-subfamily"/>
    <property type="match status" value="1"/>
</dbReference>
<dbReference type="Pfam" id="PF08282">
    <property type="entry name" value="Hydrolase_3"/>
    <property type="match status" value="1"/>
</dbReference>
<gene>
    <name evidence="1" type="ORF">SAMN00017405_1646</name>
</gene>
<dbReference type="OrthoDB" id="9781413at2"/>
<dbReference type="AlphaFoldDB" id="A0A1W1UWX9"/>
<dbReference type="STRING" id="656914.SAMN00017405_1646"/>
<dbReference type="InterPro" id="IPR023214">
    <property type="entry name" value="HAD_sf"/>
</dbReference>
<sequence length="264" mass="29261">MDYKLVAIDLDDTLLNEDRVISQRSKNIIKESILKGVLVTFATGRMFKSALPYALEIGLTIPLITYQGALVKYADGREISHLPLSLDLAKDVVNFIRPKGIHMNLYYSDDLYVFEVNKWAEHYAKMTQVPINILNSLEEKPIAPTKIVLMGDSNELEGLNEGLKAEFGGHTNLTRSKPHLLEISHPEATKGMALKRLAESMNIKREQVIAIGDELNDLDMIEYAGCGVAIGNACDELKQVADIITLSNEDDGVAAILEKLILPL</sequence>
<dbReference type="GO" id="GO:0016791">
    <property type="term" value="F:phosphatase activity"/>
    <property type="evidence" value="ECO:0007669"/>
    <property type="project" value="TreeGrafter"/>
</dbReference>
<dbReference type="PANTHER" id="PTHR10000:SF8">
    <property type="entry name" value="HAD SUPERFAMILY HYDROLASE-LIKE, TYPE 3"/>
    <property type="match status" value="1"/>
</dbReference>
<dbReference type="Gene3D" id="3.30.1240.10">
    <property type="match status" value="1"/>
</dbReference>
<dbReference type="SUPFAM" id="SSF56784">
    <property type="entry name" value="HAD-like"/>
    <property type="match status" value="1"/>
</dbReference>